<accession>A0A0F9NKX5</accession>
<name>A0A0F9NKX5_9ZZZZ</name>
<evidence type="ECO:0000313" key="1">
    <source>
        <dbReference type="EMBL" id="KKM89410.1"/>
    </source>
</evidence>
<reference evidence="1" key="1">
    <citation type="journal article" date="2015" name="Nature">
        <title>Complex archaea that bridge the gap between prokaryotes and eukaryotes.</title>
        <authorList>
            <person name="Spang A."/>
            <person name="Saw J.H."/>
            <person name="Jorgensen S.L."/>
            <person name="Zaremba-Niedzwiedzka K."/>
            <person name="Martijn J."/>
            <person name="Lind A.E."/>
            <person name="van Eijk R."/>
            <person name="Schleper C."/>
            <person name="Guy L."/>
            <person name="Ettema T.J."/>
        </authorList>
    </citation>
    <scope>NUCLEOTIDE SEQUENCE</scope>
</reference>
<sequence>MAAFKTTLKKAYIRTPEFSGVGLDDLASSGTYTDTKRAVFTIIIDDDSVSPETFKWQKDDGTFTTGVNCAITATTLSDGVTVTFGAIIGHTNNEQWTVEAIAPQIDAKLNAAGTILSIRDHSNYLTNTETEGHDLTDFINYRRLYITPLNGTEVDLNELSAIPPPYDGSAANSNVITYDITQDDVYELRLVTVPTWSAGTYTIDMCTWYGSLFYVVNVASTTGEPGVSSEWTEITEATLETAYYEISTIAPIYQLNKLRDEQVYAYYDDYERIHKEIFYKDENSIRRFKALVIMYASQMGTDLGGWNKVQNLLVAGNDIFNTC</sequence>
<dbReference type="AlphaFoldDB" id="A0A0F9NKX5"/>
<protein>
    <submittedName>
        <fullName evidence="1">Uncharacterized protein</fullName>
    </submittedName>
</protein>
<comment type="caution">
    <text evidence="1">The sequence shown here is derived from an EMBL/GenBank/DDBJ whole genome shotgun (WGS) entry which is preliminary data.</text>
</comment>
<organism evidence="1">
    <name type="scientific">marine sediment metagenome</name>
    <dbReference type="NCBI Taxonomy" id="412755"/>
    <lineage>
        <taxon>unclassified sequences</taxon>
        <taxon>metagenomes</taxon>
        <taxon>ecological metagenomes</taxon>
    </lineage>
</organism>
<dbReference type="EMBL" id="LAZR01006819">
    <property type="protein sequence ID" value="KKM89410.1"/>
    <property type="molecule type" value="Genomic_DNA"/>
</dbReference>
<proteinExistence type="predicted"/>
<gene>
    <name evidence="1" type="ORF">LCGC14_1248980</name>
</gene>